<protein>
    <submittedName>
        <fullName evidence="3">Gene Transfer Agent host specificity protein</fullName>
    </submittedName>
</protein>
<name>A0A6J4SFH3_9SPHN</name>
<dbReference type="RefSeq" id="WP_294167486.1">
    <property type="nucleotide sequence ID" value="NZ_CADCWA010000011.1"/>
</dbReference>
<dbReference type="InterPro" id="IPR056490">
    <property type="entry name" value="Rcc01698_C"/>
</dbReference>
<accession>A0A6J4SFH3</accession>
<gene>
    <name evidence="3" type="ORF">AVDCRST_MAG31-206</name>
</gene>
<dbReference type="InterPro" id="IPR032876">
    <property type="entry name" value="J_dom"/>
</dbReference>
<evidence type="ECO:0000259" key="1">
    <source>
        <dbReference type="Pfam" id="PF13550"/>
    </source>
</evidence>
<dbReference type="Pfam" id="PF13550">
    <property type="entry name" value="Phage-tail_3"/>
    <property type="match status" value="1"/>
</dbReference>
<dbReference type="EMBL" id="CADCWA010000011">
    <property type="protein sequence ID" value="CAA9498182.1"/>
    <property type="molecule type" value="Genomic_DNA"/>
</dbReference>
<sequence length="719" mass="75249">MATLMLTSLGSALGGPLGAAIGGLVGQSIDRSLFGAPARRGPRLGDLSVQTSSYGSMVPRLYGKMRVAGTVIWATDLKEGGELQSGSKGQPDALTYSYSVSLAVALSSRPLRGIGRIWADGQLLRGSAGDFKVKTKFRFYSGDEDQPADPLIASIEGIDATPAYRGLALAVFEDLQLAAFGNRIPVLTFEIEADEGSTTIGDILADVSSGCIAVDEPRTVDGYAAYGQSAEEACSPLIEGYDLELHNEGLRLVGPAGAAATKVEEAELGCSIEGEGAPRTERSQGSAAALPAAVSLTFYDASREYQTGEQSATSGGHSRTRQRLELPAVLPAADAKSLAEAKLARSWIQRDLLKLRLPPGWLGLAPGDVVHLEGGDQQWRARKIVVDGLVVTAELVQQSRPVGVSKADPGRIVAPADRIAEPTIVALIELPGGDKAAGPHVYIAATGGRTPWRPVPVQLSGPAFDLTTSTARNRAVMGSVTQVAGPCGSALLDLDSSLEVQLFHSDNWLNSCEDEGLAAGANLALVGNELLQFGSAVALGDNRFRLSRLLRGRGGSEWAVASHEAGERFILLDPAALTRISVPLAAMNTAITAVPLGLADGDGSSAKRLLTGEGIRPPSPVHLNVARAADGAATVTWVRRSRLGWSWNDEVEVPLGEARELYRVRASGSKGTIERTTAETACRFEASELLSIGAAQMEVAVAQLGDFGASREAIVQLIA</sequence>
<evidence type="ECO:0000313" key="3">
    <source>
        <dbReference type="EMBL" id="CAA9498182.1"/>
    </source>
</evidence>
<feature type="domain" description="Rcc01698-like C-terminal" evidence="2">
    <location>
        <begin position="475"/>
        <end position="570"/>
    </location>
</feature>
<dbReference type="Pfam" id="PF23666">
    <property type="entry name" value="Rcc01698_C"/>
    <property type="match status" value="1"/>
</dbReference>
<feature type="domain" description="Tip attachment protein J" evidence="1">
    <location>
        <begin position="229"/>
        <end position="381"/>
    </location>
</feature>
<organism evidence="3">
    <name type="scientific">uncultured Sphingomonas sp</name>
    <dbReference type="NCBI Taxonomy" id="158754"/>
    <lineage>
        <taxon>Bacteria</taxon>
        <taxon>Pseudomonadati</taxon>
        <taxon>Pseudomonadota</taxon>
        <taxon>Alphaproteobacteria</taxon>
        <taxon>Sphingomonadales</taxon>
        <taxon>Sphingomonadaceae</taxon>
        <taxon>Sphingomonas</taxon>
        <taxon>environmental samples</taxon>
    </lineage>
</organism>
<dbReference type="AlphaFoldDB" id="A0A6J4SFH3"/>
<reference evidence="3" key="1">
    <citation type="submission" date="2020-02" db="EMBL/GenBank/DDBJ databases">
        <authorList>
            <person name="Meier V. D."/>
        </authorList>
    </citation>
    <scope>NUCLEOTIDE SEQUENCE</scope>
    <source>
        <strain evidence="3">AVDCRST_MAG31</strain>
    </source>
</reference>
<evidence type="ECO:0000259" key="2">
    <source>
        <dbReference type="Pfam" id="PF23666"/>
    </source>
</evidence>
<proteinExistence type="predicted"/>